<comment type="subcellular location">
    <subcellularLocation>
        <location evidence="1">Mitochondrion membrane</location>
        <topology evidence="1">Multi-pass membrane protein</topology>
    </subcellularLocation>
</comment>
<dbReference type="GO" id="GO:0048250">
    <property type="term" value="P:iron import into the mitochondrion"/>
    <property type="evidence" value="ECO:0007669"/>
    <property type="project" value="TreeGrafter"/>
</dbReference>
<keyword evidence="4 8" id="KW-0812">Transmembrane</keyword>
<evidence type="ECO:0000313" key="11">
    <source>
        <dbReference type="Proteomes" id="UP000007800"/>
    </source>
</evidence>
<keyword evidence="7 8" id="KW-0472">Membrane</keyword>
<dbReference type="GeneID" id="9036810"/>
<dbReference type="InParanoid" id="C5M030"/>
<dbReference type="GO" id="GO:0031966">
    <property type="term" value="C:mitochondrial membrane"/>
    <property type="evidence" value="ECO:0007669"/>
    <property type="project" value="UniProtKB-SubCell"/>
</dbReference>
<evidence type="ECO:0000313" key="10">
    <source>
        <dbReference type="EMBL" id="EEQ97608.1"/>
    </source>
</evidence>
<name>C5M030_PERM5</name>
<dbReference type="InterPro" id="IPR018108">
    <property type="entry name" value="MCP_transmembrane"/>
</dbReference>
<evidence type="ECO:0000256" key="5">
    <source>
        <dbReference type="ARBA" id="ARBA00022989"/>
    </source>
</evidence>
<dbReference type="PROSITE" id="PS50920">
    <property type="entry name" value="SOLCAR"/>
    <property type="match status" value="3"/>
</dbReference>
<dbReference type="Proteomes" id="UP000007800">
    <property type="component" value="Unassembled WGS sequence"/>
</dbReference>
<feature type="repeat" description="Solcar" evidence="8">
    <location>
        <begin position="219"/>
        <end position="376"/>
    </location>
</feature>
<dbReference type="Pfam" id="PF00153">
    <property type="entry name" value="Mito_carr"/>
    <property type="match status" value="4"/>
</dbReference>
<organism evidence="11">
    <name type="scientific">Perkinsus marinus (strain ATCC 50983 / TXsc)</name>
    <dbReference type="NCBI Taxonomy" id="423536"/>
    <lineage>
        <taxon>Eukaryota</taxon>
        <taxon>Sar</taxon>
        <taxon>Alveolata</taxon>
        <taxon>Perkinsozoa</taxon>
        <taxon>Perkinsea</taxon>
        <taxon>Perkinsida</taxon>
        <taxon>Perkinsidae</taxon>
        <taxon>Perkinsus</taxon>
    </lineage>
</organism>
<accession>C5M030</accession>
<gene>
    <name evidence="10" type="ORF">Pmar_PMAR007457</name>
</gene>
<evidence type="ECO:0000256" key="1">
    <source>
        <dbReference type="ARBA" id="ARBA00004225"/>
    </source>
</evidence>
<feature type="repeat" description="Solcar" evidence="8">
    <location>
        <begin position="32"/>
        <end position="118"/>
    </location>
</feature>
<comment type="similarity">
    <text evidence="2 9">Belongs to the mitochondrial carrier (TC 2.A.29) family.</text>
</comment>
<protein>
    <submittedName>
        <fullName evidence="10">Uncharacterized protein</fullName>
    </submittedName>
</protein>
<sequence>MTSSESSSSSSEAGGSSSFEEALEWEDWKGDIPFIHHAIAGSCAGIAEHVATFPLDTIKTRMQAYSGAGGSVRLSAVLEAVRSEYGLKGFVRGWGAIATGCVPAHIALFSVYEKLKNVMGVQNEHCAYRVPKSLLCGALAQFAHDSILTPMDVVKQRLQLGCYRGTFHCVKSMVRTEGAVSLFRSLPITALMNAPQGAVTVAVNEAIKRVWGIGEGDKNHLPAYFIAAGIAGGIASLTTQPLDVIKTRLQTQDCLCRKDQTKMRPQICPRKAAALQARGIVSATGELLVDPSEIPEATMAKLKARGIDLNNIKASMAPPMRAAQTAPRYGSVSSAAKLIWKEEGFRGFFRGMVPRFCLAIPATATCWGTYETVKALLARL</sequence>
<keyword evidence="5" id="KW-1133">Transmembrane helix</keyword>
<dbReference type="Gene3D" id="1.50.40.10">
    <property type="entry name" value="Mitochondrial carrier domain"/>
    <property type="match status" value="2"/>
</dbReference>
<dbReference type="OMA" id="MYNSQHQ"/>
<dbReference type="PANTHER" id="PTHR45758:SF4">
    <property type="entry name" value="MITOFERRIN-1"/>
    <property type="match status" value="1"/>
</dbReference>
<keyword evidence="11" id="KW-1185">Reference proteome</keyword>
<keyword evidence="3 9" id="KW-0813">Transport</keyword>
<keyword evidence="6" id="KW-0496">Mitochondrion</keyword>
<dbReference type="GO" id="GO:0015093">
    <property type="term" value="F:ferrous iron transmembrane transporter activity"/>
    <property type="evidence" value="ECO:0007669"/>
    <property type="project" value="TreeGrafter"/>
</dbReference>
<evidence type="ECO:0000256" key="7">
    <source>
        <dbReference type="ARBA" id="ARBA00023136"/>
    </source>
</evidence>
<feature type="repeat" description="Solcar" evidence="8">
    <location>
        <begin position="128"/>
        <end position="210"/>
    </location>
</feature>
<dbReference type="RefSeq" id="XP_002764891.1">
    <property type="nucleotide sequence ID" value="XM_002764845.1"/>
</dbReference>
<dbReference type="EMBL" id="GG687015">
    <property type="protein sequence ID" value="EEQ97608.1"/>
    <property type="molecule type" value="Genomic_DNA"/>
</dbReference>
<proteinExistence type="inferred from homology"/>
<evidence type="ECO:0000256" key="8">
    <source>
        <dbReference type="PROSITE-ProRule" id="PRU00282"/>
    </source>
</evidence>
<reference evidence="10 11" key="1">
    <citation type="submission" date="2008-07" db="EMBL/GenBank/DDBJ databases">
        <authorList>
            <person name="El-Sayed N."/>
            <person name="Caler E."/>
            <person name="Inman J."/>
            <person name="Amedeo P."/>
            <person name="Hass B."/>
            <person name="Wortman J."/>
        </authorList>
    </citation>
    <scope>NUCLEOTIDE SEQUENCE [LARGE SCALE GENOMIC DNA]</scope>
    <source>
        <strain evidence="11">ATCC 50983 / TXsc</strain>
    </source>
</reference>
<dbReference type="SUPFAM" id="SSF103506">
    <property type="entry name" value="Mitochondrial carrier"/>
    <property type="match status" value="1"/>
</dbReference>
<dbReference type="PANTHER" id="PTHR45758">
    <property type="entry name" value="MITOFERRIN-1-RELATED"/>
    <property type="match status" value="1"/>
</dbReference>
<evidence type="ECO:0000256" key="2">
    <source>
        <dbReference type="ARBA" id="ARBA00006375"/>
    </source>
</evidence>
<dbReference type="InterPro" id="IPR023395">
    <property type="entry name" value="MCP_dom_sf"/>
</dbReference>
<evidence type="ECO:0000256" key="4">
    <source>
        <dbReference type="ARBA" id="ARBA00022692"/>
    </source>
</evidence>
<dbReference type="AlphaFoldDB" id="C5M030"/>
<evidence type="ECO:0000256" key="9">
    <source>
        <dbReference type="RuleBase" id="RU000488"/>
    </source>
</evidence>
<dbReference type="OrthoDB" id="43906at2759"/>
<evidence type="ECO:0000256" key="3">
    <source>
        <dbReference type="ARBA" id="ARBA00022448"/>
    </source>
</evidence>
<evidence type="ECO:0000256" key="6">
    <source>
        <dbReference type="ARBA" id="ARBA00023128"/>
    </source>
</evidence>